<dbReference type="STRING" id="133412.A0A1R1X9L6"/>
<accession>A0A1R1X9L6</accession>
<evidence type="ECO:0000313" key="4">
    <source>
        <dbReference type="Proteomes" id="UP000187283"/>
    </source>
</evidence>
<feature type="domain" description="ABC1 atypical kinase-like" evidence="2">
    <location>
        <begin position="429"/>
        <end position="549"/>
    </location>
</feature>
<dbReference type="AlphaFoldDB" id="A0A1R1X9L6"/>
<dbReference type="InterPro" id="IPR052402">
    <property type="entry name" value="ADCK_kinase"/>
</dbReference>
<comment type="caution">
    <text evidence="3">The sequence shown here is derived from an EMBL/GenBank/DDBJ whole genome shotgun (WGS) entry which is preliminary data.</text>
</comment>
<gene>
    <name evidence="3" type="ORF">AYI70_g9791</name>
</gene>
<dbReference type="Pfam" id="PF03109">
    <property type="entry name" value="ABC1"/>
    <property type="match status" value="2"/>
</dbReference>
<sequence>MAQMSCSYQKGVLISVASKRFELASIKLTCVKDRYSLNYKAPSVSSNIYQRFSSDSKLPRWNETESRTKFSKSNKSNKIIIASILTTMVFGYFSEKNLIENKIKYISESKIFISTFDTLCSTFLHFNGVVLCESSLNNLDKNSVVQILDSTETILKNDLSDIEKSDDLHDNSSLPTKKSHLTAFMEYFYFEIPSLTNFNLLIKSCFNNTGIFLLQVKSKSYSYYDQYVREPIMTFVRFGRLVGYFAPIIITLPLIFFGTRVQTKDNELSGAIWWYKLVCRQMSLAGPTFVKLSQWASTRTDIFPPQFCIEISKLQSDNKPHSFSFTRSVLESNLPGGNINQIFEWIDPVPMGVGSIAQVHRAKLNKNTIDLVIAYAENIIHQNGIEKIPAVSEFASIKHKYPQINSTQNKAVNKILLENISLVNFLRSEKNEVAVKILHPRVDKLINRDLRIMSFFAHLISLLPTLKWLSLPEEVATFGEMMRTQLDLRIEGQNFLQFSNNFNFRENGKNILRGSEISFPIPILLLSSKKFLIEKFCDGVSIDLFLKNTPSSFDKEISRLGKSTYLDYLTN</sequence>
<dbReference type="GO" id="GO:0005739">
    <property type="term" value="C:mitochondrion"/>
    <property type="evidence" value="ECO:0007669"/>
    <property type="project" value="TreeGrafter"/>
</dbReference>
<keyword evidence="1" id="KW-1133">Transmembrane helix</keyword>
<dbReference type="PANTHER" id="PTHR45890:SF1">
    <property type="entry name" value="AARF DOMAIN CONTAINING KINASE 2"/>
    <property type="match status" value="1"/>
</dbReference>
<protein>
    <submittedName>
        <fullName evidence="3">ABC1 family protein</fullName>
    </submittedName>
</protein>
<dbReference type="PANTHER" id="PTHR45890">
    <property type="entry name" value="AARF DOMAIN CONTAINING KINASE 2 (PREDICTED)"/>
    <property type="match status" value="1"/>
</dbReference>
<keyword evidence="4" id="KW-1185">Reference proteome</keyword>
<dbReference type="Proteomes" id="UP000187283">
    <property type="component" value="Unassembled WGS sequence"/>
</dbReference>
<dbReference type="EMBL" id="LSSN01004549">
    <property type="protein sequence ID" value="OMJ11334.1"/>
    <property type="molecule type" value="Genomic_DNA"/>
</dbReference>
<evidence type="ECO:0000259" key="2">
    <source>
        <dbReference type="Pfam" id="PF03109"/>
    </source>
</evidence>
<evidence type="ECO:0000256" key="1">
    <source>
        <dbReference type="SAM" id="Phobius"/>
    </source>
</evidence>
<name>A0A1R1X9L6_9FUNG</name>
<evidence type="ECO:0000313" key="3">
    <source>
        <dbReference type="EMBL" id="OMJ11334.1"/>
    </source>
</evidence>
<reference evidence="3 4" key="1">
    <citation type="submission" date="2017-01" db="EMBL/GenBank/DDBJ databases">
        <authorList>
            <person name="Mah S.A."/>
            <person name="Swanson W.J."/>
            <person name="Moy G.W."/>
            <person name="Vacquier V.D."/>
        </authorList>
    </citation>
    <scope>NUCLEOTIDE SEQUENCE [LARGE SCALE GENOMIC DNA]</scope>
    <source>
        <strain evidence="3 4">GSMNP</strain>
    </source>
</reference>
<proteinExistence type="predicted"/>
<keyword evidence="1" id="KW-0472">Membrane</keyword>
<feature type="transmembrane region" description="Helical" evidence="1">
    <location>
        <begin position="241"/>
        <end position="259"/>
    </location>
</feature>
<dbReference type="InterPro" id="IPR004147">
    <property type="entry name" value="ABC1_dom"/>
</dbReference>
<dbReference type="OrthoDB" id="5598799at2759"/>
<keyword evidence="1" id="KW-0812">Transmembrane</keyword>
<feature type="domain" description="ABC1 atypical kinase-like" evidence="2">
    <location>
        <begin position="314"/>
        <end position="401"/>
    </location>
</feature>
<organism evidence="3 4">
    <name type="scientific">Smittium culicis</name>
    <dbReference type="NCBI Taxonomy" id="133412"/>
    <lineage>
        <taxon>Eukaryota</taxon>
        <taxon>Fungi</taxon>
        <taxon>Fungi incertae sedis</taxon>
        <taxon>Zoopagomycota</taxon>
        <taxon>Kickxellomycotina</taxon>
        <taxon>Harpellomycetes</taxon>
        <taxon>Harpellales</taxon>
        <taxon>Legeriomycetaceae</taxon>
        <taxon>Smittium</taxon>
    </lineage>
</organism>